<reference evidence="2" key="2">
    <citation type="submission" date="2023-06" db="EMBL/GenBank/DDBJ databases">
        <authorList>
            <consortium name="Lawrence Berkeley National Laboratory"/>
            <person name="Haridas S."/>
            <person name="Hensen N."/>
            <person name="Bonometti L."/>
            <person name="Westerberg I."/>
            <person name="Brannstrom I.O."/>
            <person name="Guillou S."/>
            <person name="Cros-Aarteil S."/>
            <person name="Calhoun S."/>
            <person name="Kuo A."/>
            <person name="Mondo S."/>
            <person name="Pangilinan J."/>
            <person name="Riley R."/>
            <person name="LaButti K."/>
            <person name="Andreopoulos B."/>
            <person name="Lipzen A."/>
            <person name="Chen C."/>
            <person name="Yanf M."/>
            <person name="Daum C."/>
            <person name="Ng V."/>
            <person name="Clum A."/>
            <person name="Steindorff A."/>
            <person name="Ohm R."/>
            <person name="Martin F."/>
            <person name="Silar P."/>
            <person name="Natvig D."/>
            <person name="Lalanne C."/>
            <person name="Gautier V."/>
            <person name="Ament-velasquez S.L."/>
            <person name="Kruys A."/>
            <person name="Hutchinson M.I."/>
            <person name="Powell A.J."/>
            <person name="Barry K."/>
            <person name="Miller A.N."/>
            <person name="Grigoriev I.V."/>
            <person name="Debuchy R."/>
            <person name="Gladieux P."/>
            <person name="Thoren M.H."/>
            <person name="Johannesson H."/>
        </authorList>
    </citation>
    <scope>NUCLEOTIDE SEQUENCE</scope>
    <source>
        <strain evidence="2">CBS 232.78</strain>
    </source>
</reference>
<dbReference type="Pfam" id="PF12770">
    <property type="entry name" value="CHAT"/>
    <property type="match status" value="1"/>
</dbReference>
<keyword evidence="3" id="KW-1185">Reference proteome</keyword>
<dbReference type="EMBL" id="JAULSW010000011">
    <property type="protein sequence ID" value="KAK3367568.1"/>
    <property type="molecule type" value="Genomic_DNA"/>
</dbReference>
<dbReference type="AlphaFoldDB" id="A0AAE0K038"/>
<feature type="domain" description="CHAT" evidence="1">
    <location>
        <begin position="616"/>
        <end position="712"/>
    </location>
</feature>
<proteinExistence type="predicted"/>
<comment type="caution">
    <text evidence="2">The sequence shown here is derived from an EMBL/GenBank/DDBJ whole genome shotgun (WGS) entry which is preliminary data.</text>
</comment>
<accession>A0AAE0K038</accession>
<protein>
    <recommendedName>
        <fullName evidence="1">CHAT domain-containing protein</fullName>
    </recommendedName>
</protein>
<evidence type="ECO:0000313" key="2">
    <source>
        <dbReference type="EMBL" id="KAK3367568.1"/>
    </source>
</evidence>
<evidence type="ECO:0000313" key="3">
    <source>
        <dbReference type="Proteomes" id="UP001285441"/>
    </source>
</evidence>
<dbReference type="InterPro" id="IPR024983">
    <property type="entry name" value="CHAT_dom"/>
</dbReference>
<dbReference type="Proteomes" id="UP001285441">
    <property type="component" value="Unassembled WGS sequence"/>
</dbReference>
<evidence type="ECO:0000259" key="1">
    <source>
        <dbReference type="Pfam" id="PF12770"/>
    </source>
</evidence>
<name>A0AAE0K038_9PEZI</name>
<gene>
    <name evidence="2" type="ORF">B0H63DRAFT_529282</name>
</gene>
<sequence>MEALKLCTNMDGVKSSPRPLAFRKAMVKKKIANIFGGTIAEQFGTQLFNNPIQLFQILDRSILAAKKIGDAIKVAKLSLQYGDWLSQTSQWDSTGQSLNVTNDENFYILAIHEDAETPIEWGNNATDLVLQWAKEEVIHNTLSESQWNDLFATDDSAGPGDFNNFVDFLGNVSLNHVATLLLGGIDGHPSARESRARMHKMQSWLLAPERLISRRKARLLWNDEGETGTTTDGIQLETSMRVSNTLALSFASPPSGSPLVSDEELLQMITACDGLVAFHLNNRHRGRAYNALLQRARLIVQRHVLYQVASLDESMAVLDEAEDLFSQARRNTFILDPLESYGLKTNITSEFLNGDHDNLALFVAFEALKNGQIQSADIQNAVSLQGRLDTLRETMQNSPSLMQVMDVRDGKTVSLADLDNMLSSVDDDLVLVDFIHFSYADIMQTPPRPRKPGTLKAALYRRHKRPHLVDIPAITVPELQAWVDTYLDHRGRPLRTPQFESKPGANPLDELIDLVEPLFNPEDENRIKPNETIILCSTGVLHRIPIHAIPIDGHPLIVRQAVGYCPSLTILHRSWIIVNPLPNNQPSSSRVAELANTLRATTHHQVALVLDETAYTSINRADSATVGEILKVRDIFTALRLKTPALAIIIGCESGISSISSTDDVLRLLASLLFAGAGAVISTLWPIDDLDGADFGDAFHDALREQVRSSNAATSAIGGGDGSGVMDLASAMHSAVKKL</sequence>
<reference evidence="2" key="1">
    <citation type="journal article" date="2023" name="Mol. Phylogenet. Evol.">
        <title>Genome-scale phylogeny and comparative genomics of the fungal order Sordariales.</title>
        <authorList>
            <person name="Hensen N."/>
            <person name="Bonometti L."/>
            <person name="Westerberg I."/>
            <person name="Brannstrom I.O."/>
            <person name="Guillou S."/>
            <person name="Cros-Aarteil S."/>
            <person name="Calhoun S."/>
            <person name="Haridas S."/>
            <person name="Kuo A."/>
            <person name="Mondo S."/>
            <person name="Pangilinan J."/>
            <person name="Riley R."/>
            <person name="LaButti K."/>
            <person name="Andreopoulos B."/>
            <person name="Lipzen A."/>
            <person name="Chen C."/>
            <person name="Yan M."/>
            <person name="Daum C."/>
            <person name="Ng V."/>
            <person name="Clum A."/>
            <person name="Steindorff A."/>
            <person name="Ohm R.A."/>
            <person name="Martin F."/>
            <person name="Silar P."/>
            <person name="Natvig D.O."/>
            <person name="Lalanne C."/>
            <person name="Gautier V."/>
            <person name="Ament-Velasquez S.L."/>
            <person name="Kruys A."/>
            <person name="Hutchinson M.I."/>
            <person name="Powell A.J."/>
            <person name="Barry K."/>
            <person name="Miller A.N."/>
            <person name="Grigoriev I.V."/>
            <person name="Debuchy R."/>
            <person name="Gladieux P."/>
            <person name="Hiltunen Thoren M."/>
            <person name="Johannesson H."/>
        </authorList>
    </citation>
    <scope>NUCLEOTIDE SEQUENCE</scope>
    <source>
        <strain evidence="2">CBS 232.78</strain>
    </source>
</reference>
<organism evidence="2 3">
    <name type="scientific">Podospora didyma</name>
    <dbReference type="NCBI Taxonomy" id="330526"/>
    <lineage>
        <taxon>Eukaryota</taxon>
        <taxon>Fungi</taxon>
        <taxon>Dikarya</taxon>
        <taxon>Ascomycota</taxon>
        <taxon>Pezizomycotina</taxon>
        <taxon>Sordariomycetes</taxon>
        <taxon>Sordariomycetidae</taxon>
        <taxon>Sordariales</taxon>
        <taxon>Podosporaceae</taxon>
        <taxon>Podospora</taxon>
    </lineage>
</organism>